<dbReference type="PhylomeDB" id="E9FU18"/>
<dbReference type="HOGENOM" id="CLU_027171_2_0_1"/>
<evidence type="ECO:0000256" key="3">
    <source>
        <dbReference type="ARBA" id="ARBA00022525"/>
    </source>
</evidence>
<keyword evidence="5" id="KW-0732">Signal</keyword>
<dbReference type="InParanoid" id="E9FU18"/>
<evidence type="ECO:0000259" key="6">
    <source>
        <dbReference type="Pfam" id="PF00151"/>
    </source>
</evidence>
<dbReference type="EMBL" id="GL732524">
    <property type="protein sequence ID" value="EFX89463.1"/>
    <property type="molecule type" value="Genomic_DNA"/>
</dbReference>
<comment type="similarity">
    <text evidence="2 4">Belongs to the AB hydrolase superfamily. Lipase family.</text>
</comment>
<dbReference type="InterPro" id="IPR033906">
    <property type="entry name" value="Lipase_N"/>
</dbReference>
<feature type="signal peptide" evidence="5">
    <location>
        <begin position="1"/>
        <end position="20"/>
    </location>
</feature>
<protein>
    <recommendedName>
        <fullName evidence="6">Lipase domain-containing protein</fullName>
    </recommendedName>
</protein>
<feature type="chain" id="PRO_5003236805" description="Lipase domain-containing protein" evidence="5">
    <location>
        <begin position="21"/>
        <end position="322"/>
    </location>
</feature>
<dbReference type="Pfam" id="PF00151">
    <property type="entry name" value="Lipase"/>
    <property type="match status" value="1"/>
</dbReference>
<dbReference type="Gene3D" id="3.40.50.1820">
    <property type="entry name" value="alpha/beta hydrolase"/>
    <property type="match status" value="1"/>
</dbReference>
<dbReference type="PANTHER" id="PTHR11610:SF190">
    <property type="entry name" value="VITELLOGENIN-3-LIKE PROTEIN"/>
    <property type="match status" value="1"/>
</dbReference>
<dbReference type="PRINTS" id="PR00821">
    <property type="entry name" value="TAGLIPASE"/>
</dbReference>
<name>E9FU18_DAPPU</name>
<dbReference type="eggNOG" id="ENOG502R63T">
    <property type="taxonomic scope" value="Eukaryota"/>
</dbReference>
<keyword evidence="3" id="KW-0964">Secreted</keyword>
<evidence type="ECO:0000256" key="2">
    <source>
        <dbReference type="ARBA" id="ARBA00010701"/>
    </source>
</evidence>
<evidence type="ECO:0000256" key="1">
    <source>
        <dbReference type="ARBA" id="ARBA00004613"/>
    </source>
</evidence>
<feature type="domain" description="Lipase" evidence="6">
    <location>
        <begin position="35"/>
        <end position="319"/>
    </location>
</feature>
<dbReference type="KEGG" id="dpx:DAPPUDRAFT_303060"/>
<gene>
    <name evidence="7" type="ORF">DAPPUDRAFT_303060</name>
</gene>
<dbReference type="PANTHER" id="PTHR11610">
    <property type="entry name" value="LIPASE"/>
    <property type="match status" value="1"/>
</dbReference>
<dbReference type="InterPro" id="IPR013818">
    <property type="entry name" value="Lipase"/>
</dbReference>
<dbReference type="FunFam" id="3.40.50.1820:FF:000543">
    <property type="entry name" value="Uncharacterized protein"/>
    <property type="match status" value="1"/>
</dbReference>
<dbReference type="GO" id="GO:0016298">
    <property type="term" value="F:lipase activity"/>
    <property type="evidence" value="ECO:0000318"/>
    <property type="project" value="GO_Central"/>
</dbReference>
<dbReference type="Proteomes" id="UP000000305">
    <property type="component" value="Unassembled WGS sequence"/>
</dbReference>
<dbReference type="SUPFAM" id="SSF53474">
    <property type="entry name" value="alpha/beta-Hydrolases"/>
    <property type="match status" value="1"/>
</dbReference>
<reference evidence="7 8" key="1">
    <citation type="journal article" date="2011" name="Science">
        <title>The ecoresponsive genome of Daphnia pulex.</title>
        <authorList>
            <person name="Colbourne J.K."/>
            <person name="Pfrender M.E."/>
            <person name="Gilbert D."/>
            <person name="Thomas W.K."/>
            <person name="Tucker A."/>
            <person name="Oakley T.H."/>
            <person name="Tokishita S."/>
            <person name="Aerts A."/>
            <person name="Arnold G.J."/>
            <person name="Basu M.K."/>
            <person name="Bauer D.J."/>
            <person name="Caceres C.E."/>
            <person name="Carmel L."/>
            <person name="Casola C."/>
            <person name="Choi J.H."/>
            <person name="Detter J.C."/>
            <person name="Dong Q."/>
            <person name="Dusheyko S."/>
            <person name="Eads B.D."/>
            <person name="Frohlich T."/>
            <person name="Geiler-Samerotte K.A."/>
            <person name="Gerlach D."/>
            <person name="Hatcher P."/>
            <person name="Jogdeo S."/>
            <person name="Krijgsveld J."/>
            <person name="Kriventseva E.V."/>
            <person name="Kultz D."/>
            <person name="Laforsch C."/>
            <person name="Lindquist E."/>
            <person name="Lopez J."/>
            <person name="Manak J.R."/>
            <person name="Muller J."/>
            <person name="Pangilinan J."/>
            <person name="Patwardhan R.P."/>
            <person name="Pitluck S."/>
            <person name="Pritham E.J."/>
            <person name="Rechtsteiner A."/>
            <person name="Rho M."/>
            <person name="Rogozin I.B."/>
            <person name="Sakarya O."/>
            <person name="Salamov A."/>
            <person name="Schaack S."/>
            <person name="Shapiro H."/>
            <person name="Shiga Y."/>
            <person name="Skalitzky C."/>
            <person name="Smith Z."/>
            <person name="Souvorov A."/>
            <person name="Sung W."/>
            <person name="Tang Z."/>
            <person name="Tsuchiya D."/>
            <person name="Tu H."/>
            <person name="Vos H."/>
            <person name="Wang M."/>
            <person name="Wolf Y.I."/>
            <person name="Yamagata H."/>
            <person name="Yamada T."/>
            <person name="Ye Y."/>
            <person name="Shaw J.R."/>
            <person name="Andrews J."/>
            <person name="Crease T.J."/>
            <person name="Tang H."/>
            <person name="Lucas S.M."/>
            <person name="Robertson H.M."/>
            <person name="Bork P."/>
            <person name="Koonin E.V."/>
            <person name="Zdobnov E.M."/>
            <person name="Grigoriev I.V."/>
            <person name="Lynch M."/>
            <person name="Boore J.L."/>
        </authorList>
    </citation>
    <scope>NUCLEOTIDE SEQUENCE [LARGE SCALE GENOMIC DNA]</scope>
</reference>
<dbReference type="OMA" id="CHANIGA"/>
<dbReference type="FunCoup" id="E9FU18">
    <property type="interactions" value="10"/>
</dbReference>
<dbReference type="AlphaFoldDB" id="E9FU18"/>
<accession>E9FU18</accession>
<organism evidence="7 8">
    <name type="scientific">Daphnia pulex</name>
    <name type="common">Water flea</name>
    <dbReference type="NCBI Taxonomy" id="6669"/>
    <lineage>
        <taxon>Eukaryota</taxon>
        <taxon>Metazoa</taxon>
        <taxon>Ecdysozoa</taxon>
        <taxon>Arthropoda</taxon>
        <taxon>Crustacea</taxon>
        <taxon>Branchiopoda</taxon>
        <taxon>Diplostraca</taxon>
        <taxon>Cladocera</taxon>
        <taxon>Anomopoda</taxon>
        <taxon>Daphniidae</taxon>
        <taxon>Daphnia</taxon>
    </lineage>
</organism>
<dbReference type="CDD" id="cd00707">
    <property type="entry name" value="Pancreat_lipase_like"/>
    <property type="match status" value="1"/>
</dbReference>
<proteinExistence type="inferred from homology"/>
<dbReference type="InterPro" id="IPR000734">
    <property type="entry name" value="TAG_lipase"/>
</dbReference>
<evidence type="ECO:0000256" key="4">
    <source>
        <dbReference type="RuleBase" id="RU004262"/>
    </source>
</evidence>
<dbReference type="GO" id="GO:0005615">
    <property type="term" value="C:extracellular space"/>
    <property type="evidence" value="ECO:0000318"/>
    <property type="project" value="GO_Central"/>
</dbReference>
<dbReference type="GO" id="GO:0016042">
    <property type="term" value="P:lipid catabolic process"/>
    <property type="evidence" value="ECO:0000318"/>
    <property type="project" value="GO_Central"/>
</dbReference>
<evidence type="ECO:0000256" key="5">
    <source>
        <dbReference type="SAM" id="SignalP"/>
    </source>
</evidence>
<dbReference type="InterPro" id="IPR029058">
    <property type="entry name" value="AB_hydrolase_fold"/>
</dbReference>
<evidence type="ECO:0000313" key="8">
    <source>
        <dbReference type="Proteomes" id="UP000000305"/>
    </source>
</evidence>
<sequence>MKFLQALLLSLCTIFCVVQGKSIGDGDVMASKADPIEFTHFNLWTRNNPVTLQELFIGDATSLAASNFDSSKPTKVFAHGWRMNGYDNNAVFSLRDEFLAKEDCNFIAVDWEELANNLNYYSSAANTQPVGILTGDFINFLISQGTNVNLFHVIGFSLGAHVAGKAGALANGLIPRITGLDPAYPGFSVGNTDERLDVTDAQFVDVMHTNSASLLNGGLSFPVSIGHVDFWPNGGIVQPGCILTGSDILAIATGCSHSRAYQYFAETINGGRFTSIRCTSYEEFDAGLCNGNQQDLMGLPVSLSATGDYYLNTFDAPPFSMG</sequence>
<evidence type="ECO:0000313" key="7">
    <source>
        <dbReference type="EMBL" id="EFX89463.1"/>
    </source>
</evidence>
<keyword evidence="8" id="KW-1185">Reference proteome</keyword>
<comment type="subcellular location">
    <subcellularLocation>
        <location evidence="1">Secreted</location>
    </subcellularLocation>
</comment>
<dbReference type="OrthoDB" id="199913at2759"/>